<reference evidence="9 10" key="1">
    <citation type="submission" date="2023-08" db="EMBL/GenBank/DDBJ databases">
        <title>Black Yeasts Isolated from many extreme environments.</title>
        <authorList>
            <person name="Coleine C."/>
            <person name="Stajich J.E."/>
            <person name="Selbmann L."/>
        </authorList>
    </citation>
    <scope>NUCLEOTIDE SEQUENCE [LARGE SCALE GENOMIC DNA]</scope>
    <source>
        <strain evidence="9 10">CCFEE 5910</strain>
    </source>
</reference>
<feature type="compositionally biased region" description="Polar residues" evidence="5">
    <location>
        <begin position="382"/>
        <end position="401"/>
    </location>
</feature>
<dbReference type="Proteomes" id="UP001309876">
    <property type="component" value="Unassembled WGS sequence"/>
</dbReference>
<feature type="compositionally biased region" description="Low complexity" evidence="5">
    <location>
        <begin position="697"/>
        <end position="709"/>
    </location>
</feature>
<feature type="compositionally biased region" description="Polar residues" evidence="5">
    <location>
        <begin position="1370"/>
        <end position="1379"/>
    </location>
</feature>
<feature type="compositionally biased region" description="Polar residues" evidence="5">
    <location>
        <begin position="1392"/>
        <end position="1403"/>
    </location>
</feature>
<feature type="compositionally biased region" description="Basic residues" evidence="5">
    <location>
        <begin position="66"/>
        <end position="77"/>
    </location>
</feature>
<evidence type="ECO:0000313" key="9">
    <source>
        <dbReference type="EMBL" id="KAK5082042.1"/>
    </source>
</evidence>
<feature type="compositionally biased region" description="Low complexity" evidence="5">
    <location>
        <begin position="785"/>
        <end position="805"/>
    </location>
</feature>
<dbReference type="EMBL" id="JAVRRJ010000008">
    <property type="protein sequence ID" value="KAK5082042.1"/>
    <property type="molecule type" value="Genomic_DNA"/>
</dbReference>
<evidence type="ECO:0000259" key="6">
    <source>
        <dbReference type="PROSITE" id="PS50090"/>
    </source>
</evidence>
<evidence type="ECO:0000256" key="1">
    <source>
        <dbReference type="ARBA" id="ARBA00004123"/>
    </source>
</evidence>
<protein>
    <submittedName>
        <fullName evidence="9">Uncharacterized protein</fullName>
    </submittedName>
</protein>
<feature type="domain" description="Myb-like" evidence="6">
    <location>
        <begin position="910"/>
        <end position="959"/>
    </location>
</feature>
<feature type="compositionally biased region" description="Low complexity" evidence="5">
    <location>
        <begin position="1347"/>
        <end position="1363"/>
    </location>
</feature>
<dbReference type="Pfam" id="PF13921">
    <property type="entry name" value="Myb_DNA-bind_6"/>
    <property type="match status" value="1"/>
</dbReference>
<dbReference type="GO" id="GO:0008270">
    <property type="term" value="F:zinc ion binding"/>
    <property type="evidence" value="ECO:0007669"/>
    <property type="project" value="UniProtKB-KW"/>
</dbReference>
<feature type="compositionally biased region" description="Polar residues" evidence="5">
    <location>
        <begin position="479"/>
        <end position="532"/>
    </location>
</feature>
<dbReference type="PANTHER" id="PTHR46380:SF2">
    <property type="entry name" value="CYCLIN-D-BINDING MYB-LIKE TRANSCRIPTION FACTOR 1"/>
    <property type="match status" value="1"/>
</dbReference>
<evidence type="ECO:0000256" key="4">
    <source>
        <dbReference type="PROSITE-ProRule" id="PRU00042"/>
    </source>
</evidence>
<feature type="compositionally biased region" description="Polar residues" evidence="5">
    <location>
        <begin position="558"/>
        <end position="571"/>
    </location>
</feature>
<dbReference type="PROSITE" id="PS51294">
    <property type="entry name" value="HTH_MYB"/>
    <property type="match status" value="1"/>
</dbReference>
<feature type="compositionally biased region" description="Polar residues" evidence="5">
    <location>
        <begin position="84"/>
        <end position="101"/>
    </location>
</feature>
<keyword evidence="4" id="KW-0863">Zinc-finger</keyword>
<dbReference type="InterPro" id="IPR017930">
    <property type="entry name" value="Myb_dom"/>
</dbReference>
<feature type="region of interest" description="Disordered" evidence="5">
    <location>
        <begin position="209"/>
        <end position="238"/>
    </location>
</feature>
<dbReference type="PANTHER" id="PTHR46380">
    <property type="entry name" value="CYCLIN-D-BINDING MYB-LIKE TRANSCRIPTION FACTOR 1"/>
    <property type="match status" value="1"/>
</dbReference>
<feature type="domain" description="C2H2-type" evidence="7">
    <location>
        <begin position="235"/>
        <end position="267"/>
    </location>
</feature>
<evidence type="ECO:0000259" key="8">
    <source>
        <dbReference type="PROSITE" id="PS51294"/>
    </source>
</evidence>
<keyword evidence="3" id="KW-0539">Nucleus</keyword>
<evidence type="ECO:0000313" key="10">
    <source>
        <dbReference type="Proteomes" id="UP001309876"/>
    </source>
</evidence>
<feature type="region of interest" description="Disordered" evidence="5">
    <location>
        <begin position="1392"/>
        <end position="1437"/>
    </location>
</feature>
<sequence length="1437" mass="157911">MAKLSKDRAVTSQQDSSHLSTPLVSRPPPATKPNSMLPPKSRPNTVPSKRPQPNNAEGSPAVGSNQKKRRRRGRKSSSRGSFSENATTASEDTATTQSTRSLGKDAQPKGFSVINPALNELRQQTLRDKEPEMFGEYAMSVASESETDAATPVPSRKRKSSPPLSVNYRAAQKKPADNQNEALVKDIPHPAVKPQVISDVASSIPVVSESPSIEITSQPAPVSRKQPQKLSSNRHPCPLRAEHNCTRTFADLESAQRHARVHSQSLTCHICQKTLSRKDKLKAHLKNVHTPEERAAASNQASAGGQLVANNGTNGTSTTSLVANGSKEVEHSPSKDESIRSDPSRDVPVSTVELAGEVTDAESETETDSGKQETHSEKTRDTTVSSVATNRASQEESSQDASKQDSPEMEDDASPINSTIPDMPNSSSATDRSSSVTKLYNTTSASSKAINGVKRKRHTSSSTASGSNSDRPSKRPRSETTPLPGNNLSNANQESDTNHSSPAEASTRLQNQPSSAVNQQSLQSKAGSTISVAQPKERNIRTSSSCSNSTAHEGGLQDGNTDSESSVQSDAEASEAEDKTRRLSTKKKRLVGNLNNALSRRQSSFDSHVERSETGSNHTNAGTSSRKELTINVPHPPPPKKHKFLPAATRHPTASAQQPEKRRPSPTLTQKGKEAADQRSMTREAFENEKADRKAAKSNTAKATATSSPKPKRKVKDKGLSAVSASAANKDSKSIEELQQTLDEENDDTDHEPNTGPNVRHKATTVARRTASLSSNKKKSATIRSESSVNNNSVAVSSDDSASEAFSKDRKNTRRPPNSEYNFKELAKIGETGRMSDEEVHILLSWRDSFCEEHGLSHHEFNEMMEVSCHRGTTSWRYNFINKDEFMRQYYDQLPHRNRRSLLRFRERRFQNVERGSWTEDDNKELRQLVAQFGPKWVEIGRMMGRTADDVSQRWRHRLNYGHEMRSGEWTDDEMQQLENEVEAFAVSKNTTTDDTDLVIPWQAISTKLGNGRTAQQCANRWRLSTTKLVGSTYVKVPHSGRIPKSVTKAPRTPSKMEQRLSGYKKTFKSKARIGDRSSSARSQPNDRYKSAERIVESDESEEDVNDEDTKDEGDARNEDSSPEDEANQGSRQSEQSDTDAEEASPANQEDDEQSDDGSDLIEVQESSPQPRPSSARLSQKSKPRFTAKMMPPPSPPNRPQQSADKDTQELIVQKSNQSTPVKSRNPFQGVKPQGNQPSLSQVFADTQAQSSQRTIGGRSVRSRVPDSIAERPSPDTSIRHRPLSSQSKQAESDSSEEDTEEDESEGADDELKSPNSFRSAREQSEGSKHEVDGTTKDNSKQGQDTPSNSESSSDPDNSGSSSSDEDNAAPNNTNGLSQNAFWTAVNSFTSRFIPGSQRSMTETQKDNMRKNKRRSLADALNQRHDEDESDEDSDDG</sequence>
<feature type="region of interest" description="Disordered" evidence="5">
    <location>
        <begin position="1"/>
        <end position="118"/>
    </location>
</feature>
<feature type="compositionally biased region" description="Polar residues" evidence="5">
    <location>
        <begin position="1214"/>
        <end position="1227"/>
    </location>
</feature>
<feature type="compositionally biased region" description="Acidic residues" evidence="5">
    <location>
        <begin position="1137"/>
        <end position="1160"/>
    </location>
</feature>
<dbReference type="InterPro" id="IPR001005">
    <property type="entry name" value="SANT/Myb"/>
</dbReference>
<keyword evidence="4" id="KW-0479">Metal-binding</keyword>
<dbReference type="Gene3D" id="3.30.160.60">
    <property type="entry name" value="Classic Zinc Finger"/>
    <property type="match status" value="1"/>
</dbReference>
<feature type="compositionally biased region" description="Polar residues" evidence="5">
    <location>
        <begin position="10"/>
        <end position="23"/>
    </location>
</feature>
<name>A0AAN7SUM7_9EURO</name>
<dbReference type="InterPro" id="IPR009057">
    <property type="entry name" value="Homeodomain-like_sf"/>
</dbReference>
<feature type="compositionally biased region" description="Acidic residues" evidence="5">
    <location>
        <begin position="1294"/>
        <end position="1309"/>
    </location>
</feature>
<dbReference type="GO" id="GO:0005634">
    <property type="term" value="C:nucleus"/>
    <property type="evidence" value="ECO:0007669"/>
    <property type="project" value="UniProtKB-SubCell"/>
</dbReference>
<dbReference type="Gene3D" id="1.10.10.60">
    <property type="entry name" value="Homeodomain-like"/>
    <property type="match status" value="2"/>
</dbReference>
<keyword evidence="2" id="KW-0238">DNA-binding</keyword>
<feature type="compositionally biased region" description="Low complexity" evidence="5">
    <location>
        <begin position="426"/>
        <end position="435"/>
    </location>
</feature>
<feature type="compositionally biased region" description="Basic and acidic residues" evidence="5">
    <location>
        <begin position="1320"/>
        <end position="1340"/>
    </location>
</feature>
<evidence type="ECO:0000256" key="2">
    <source>
        <dbReference type="ARBA" id="ARBA00023125"/>
    </source>
</evidence>
<feature type="compositionally biased region" description="Acidic residues" evidence="5">
    <location>
        <begin position="1098"/>
        <end position="1112"/>
    </location>
</feature>
<evidence type="ECO:0000259" key="7">
    <source>
        <dbReference type="PROSITE" id="PS50157"/>
    </source>
</evidence>
<dbReference type="GO" id="GO:0003700">
    <property type="term" value="F:DNA-binding transcription factor activity"/>
    <property type="evidence" value="ECO:0007669"/>
    <property type="project" value="TreeGrafter"/>
</dbReference>
<feature type="region of interest" description="Disordered" evidence="5">
    <location>
        <begin position="289"/>
        <end position="821"/>
    </location>
</feature>
<proteinExistence type="predicted"/>
<feature type="compositionally biased region" description="Basic and acidic residues" evidence="5">
    <location>
        <begin position="327"/>
        <end position="345"/>
    </location>
</feature>
<keyword evidence="4" id="KW-0862">Zinc</keyword>
<keyword evidence="10" id="KW-1185">Reference proteome</keyword>
<feature type="compositionally biased region" description="Low complexity" evidence="5">
    <location>
        <begin position="296"/>
        <end position="320"/>
    </location>
</feature>
<evidence type="ECO:0000256" key="3">
    <source>
        <dbReference type="ARBA" id="ARBA00023242"/>
    </source>
</evidence>
<dbReference type="SMART" id="SM00717">
    <property type="entry name" value="SANT"/>
    <property type="match status" value="2"/>
</dbReference>
<dbReference type="PROSITE" id="PS50090">
    <property type="entry name" value="MYB_LIKE"/>
    <property type="match status" value="2"/>
</dbReference>
<dbReference type="PROSITE" id="PS50157">
    <property type="entry name" value="ZINC_FINGER_C2H2_2"/>
    <property type="match status" value="2"/>
</dbReference>
<feature type="region of interest" description="Disordered" evidence="5">
    <location>
        <begin position="140"/>
        <end position="165"/>
    </location>
</feature>
<feature type="region of interest" description="Disordered" evidence="5">
    <location>
        <begin position="1040"/>
        <end position="1379"/>
    </location>
</feature>
<feature type="compositionally biased region" description="Basic and acidic residues" evidence="5">
    <location>
        <begin position="1085"/>
        <end position="1097"/>
    </location>
</feature>
<feature type="compositionally biased region" description="Polar residues" evidence="5">
    <location>
        <begin position="541"/>
        <end position="551"/>
    </location>
</feature>
<feature type="domain" description="HTH myb-type" evidence="8">
    <location>
        <begin position="915"/>
        <end position="963"/>
    </location>
</feature>
<feature type="domain" description="Myb-like" evidence="6">
    <location>
        <begin position="962"/>
        <end position="1023"/>
    </location>
</feature>
<feature type="compositionally biased region" description="Polar residues" evidence="5">
    <location>
        <begin position="1234"/>
        <end position="1255"/>
    </location>
</feature>
<feature type="compositionally biased region" description="Polar residues" evidence="5">
    <location>
        <begin position="593"/>
        <end position="606"/>
    </location>
</feature>
<evidence type="ECO:0000256" key="5">
    <source>
        <dbReference type="SAM" id="MobiDB-lite"/>
    </source>
</evidence>
<feature type="compositionally biased region" description="Basic and acidic residues" evidence="5">
    <location>
        <begin position="368"/>
        <end position="381"/>
    </location>
</feature>
<accession>A0AAN7SUM7</accession>
<feature type="compositionally biased region" description="Polar residues" evidence="5">
    <location>
        <begin position="42"/>
        <end position="57"/>
    </location>
</feature>
<dbReference type="CDD" id="cd00167">
    <property type="entry name" value="SANT"/>
    <property type="match status" value="2"/>
</dbReference>
<gene>
    <name evidence="9" type="ORF">LTR05_007184</name>
</gene>
<feature type="compositionally biased region" description="Acidic residues" evidence="5">
    <location>
        <begin position="1428"/>
        <end position="1437"/>
    </location>
</feature>
<dbReference type="GO" id="GO:0000976">
    <property type="term" value="F:transcription cis-regulatory region binding"/>
    <property type="evidence" value="ECO:0007669"/>
    <property type="project" value="TreeGrafter"/>
</dbReference>
<feature type="compositionally biased region" description="Polar residues" evidence="5">
    <location>
        <begin position="436"/>
        <end position="449"/>
    </location>
</feature>
<comment type="caution">
    <text evidence="9">The sequence shown here is derived from an EMBL/GenBank/DDBJ whole genome shotgun (WGS) entry which is preliminary data.</text>
</comment>
<dbReference type="SMART" id="SM00355">
    <property type="entry name" value="ZnF_C2H2"/>
    <property type="match status" value="2"/>
</dbReference>
<dbReference type="SUPFAM" id="SSF46689">
    <property type="entry name" value="Homeodomain-like"/>
    <property type="match status" value="2"/>
</dbReference>
<feature type="compositionally biased region" description="Polar residues" evidence="5">
    <location>
        <begin position="614"/>
        <end position="624"/>
    </location>
</feature>
<dbReference type="InterPro" id="IPR013087">
    <property type="entry name" value="Znf_C2H2_type"/>
</dbReference>
<feature type="compositionally biased region" description="Basic and acidic residues" evidence="5">
    <location>
        <begin position="671"/>
        <end position="695"/>
    </location>
</feature>
<comment type="subcellular location">
    <subcellularLocation>
        <location evidence="1">Nucleus</location>
    </subcellularLocation>
</comment>
<feature type="domain" description="C2H2-type" evidence="7">
    <location>
        <begin position="266"/>
        <end position="294"/>
    </location>
</feature>
<organism evidence="9 10">
    <name type="scientific">Lithohypha guttulata</name>
    <dbReference type="NCBI Taxonomy" id="1690604"/>
    <lineage>
        <taxon>Eukaryota</taxon>
        <taxon>Fungi</taxon>
        <taxon>Dikarya</taxon>
        <taxon>Ascomycota</taxon>
        <taxon>Pezizomycotina</taxon>
        <taxon>Eurotiomycetes</taxon>
        <taxon>Chaetothyriomycetidae</taxon>
        <taxon>Chaetothyriales</taxon>
        <taxon>Trichomeriaceae</taxon>
        <taxon>Lithohypha</taxon>
    </lineage>
</organism>
<dbReference type="InterPro" id="IPR051651">
    <property type="entry name" value="DMTF1_DNA-bind_reg"/>
</dbReference>
<feature type="compositionally biased region" description="Low complexity" evidence="5">
    <location>
        <begin position="460"/>
        <end position="469"/>
    </location>
</feature>
<dbReference type="PROSITE" id="PS00028">
    <property type="entry name" value="ZINC_FINGER_C2H2_1"/>
    <property type="match status" value="1"/>
</dbReference>